<reference evidence="1 2" key="1">
    <citation type="journal article" date="2019" name="Commun. Biol.">
        <title>The bagworm genome reveals a unique fibroin gene that provides high tensile strength.</title>
        <authorList>
            <person name="Kono N."/>
            <person name="Nakamura H."/>
            <person name="Ohtoshi R."/>
            <person name="Tomita M."/>
            <person name="Numata K."/>
            <person name="Arakawa K."/>
        </authorList>
    </citation>
    <scope>NUCLEOTIDE SEQUENCE [LARGE SCALE GENOMIC DNA]</scope>
</reference>
<organism evidence="1 2">
    <name type="scientific">Eumeta variegata</name>
    <name type="common">Bagworm moth</name>
    <name type="synonym">Eumeta japonica</name>
    <dbReference type="NCBI Taxonomy" id="151549"/>
    <lineage>
        <taxon>Eukaryota</taxon>
        <taxon>Metazoa</taxon>
        <taxon>Ecdysozoa</taxon>
        <taxon>Arthropoda</taxon>
        <taxon>Hexapoda</taxon>
        <taxon>Insecta</taxon>
        <taxon>Pterygota</taxon>
        <taxon>Neoptera</taxon>
        <taxon>Endopterygota</taxon>
        <taxon>Lepidoptera</taxon>
        <taxon>Glossata</taxon>
        <taxon>Ditrysia</taxon>
        <taxon>Tineoidea</taxon>
        <taxon>Psychidae</taxon>
        <taxon>Oiketicinae</taxon>
        <taxon>Eumeta</taxon>
    </lineage>
</organism>
<evidence type="ECO:0000313" key="1">
    <source>
        <dbReference type="EMBL" id="GBP80915.1"/>
    </source>
</evidence>
<proteinExistence type="predicted"/>
<accession>A0A4C1Z2T5</accession>
<gene>
    <name evidence="1" type="ORF">EVAR_48996_1</name>
</gene>
<dbReference type="AlphaFoldDB" id="A0A4C1Z2T5"/>
<dbReference type="EMBL" id="BGZK01001488">
    <property type="protein sequence ID" value="GBP80915.1"/>
    <property type="molecule type" value="Genomic_DNA"/>
</dbReference>
<evidence type="ECO:0000313" key="2">
    <source>
        <dbReference type="Proteomes" id="UP000299102"/>
    </source>
</evidence>
<name>A0A4C1Z2T5_EUMVA</name>
<protein>
    <submittedName>
        <fullName evidence="1">Uncharacterized protein</fullName>
    </submittedName>
</protein>
<comment type="caution">
    <text evidence="1">The sequence shown here is derived from an EMBL/GenBank/DDBJ whole genome shotgun (WGS) entry which is preliminary data.</text>
</comment>
<dbReference type="Proteomes" id="UP000299102">
    <property type="component" value="Unassembled WGS sequence"/>
</dbReference>
<keyword evidence="2" id="KW-1185">Reference proteome</keyword>
<sequence>MLGLLYGLTTRAAAEGKTVPLFHRVRETPSYTLLVCKYKHTPCVCEHLHTNHPPRLHTGSADRVFFAHTKTASGLDTTHRADGRPRRGIPFASHASRAEAVHTHVRRPVRSVQFLKMGYGLPSRQSGW</sequence>